<protein>
    <recommendedName>
        <fullName evidence="2">Glycosyltransferase</fullName>
    </recommendedName>
</protein>
<dbReference type="Gene3D" id="3.90.550.10">
    <property type="entry name" value="Spore Coat Polysaccharide Biosynthesis Protein SpsA, Chain A"/>
    <property type="match status" value="1"/>
</dbReference>
<dbReference type="SUPFAM" id="SSF53448">
    <property type="entry name" value="Nucleotide-diphospho-sugar transferases"/>
    <property type="match status" value="1"/>
</dbReference>
<proteinExistence type="predicted"/>
<evidence type="ECO:0008006" key="2">
    <source>
        <dbReference type="Google" id="ProtNLM"/>
    </source>
</evidence>
<reference evidence="1" key="1">
    <citation type="journal article" date="2020" name="Nature">
        <title>Giant virus diversity and host interactions through global metagenomics.</title>
        <authorList>
            <person name="Schulz F."/>
            <person name="Roux S."/>
            <person name="Paez-Espino D."/>
            <person name="Jungbluth S."/>
            <person name="Walsh D.A."/>
            <person name="Denef V.J."/>
            <person name="McMahon K.D."/>
            <person name="Konstantinidis K.T."/>
            <person name="Eloe-Fadrosh E.A."/>
            <person name="Kyrpides N.C."/>
            <person name="Woyke T."/>
        </authorList>
    </citation>
    <scope>NUCLEOTIDE SEQUENCE</scope>
    <source>
        <strain evidence="1">GVMAG-S-3300013094-100</strain>
    </source>
</reference>
<name>A0A6C0KVB8_9ZZZZ</name>
<dbReference type="AlphaFoldDB" id="A0A6C0KVB8"/>
<sequence length="327" mass="38369">MTVIEGIQVNHHTLENEVKAAIINNDPIEDKLNVIMVISNPCNFRRRIVLAKEFITRMEFEENIELYIVELAYNNEPYYVTEENNKNHLQLRTKTLLWHKENMINLGIKKLLPSDWKAVAWIDADVEFDAPFWAENALKVLNGSRDIVQLFSHCVDMDHEQYAMRIFQSFGFQYNKGLKYTKGGVNYFHPGYAWAMTRKAYEKIGGLYQYGILGSGDFNMALCFLGKGIETVNRGETEAYKTSVLEYEKNVKRLRVGYVPGIIRHYYHGSKINRNYNTRWKILIDYNYNPDEHITTDENGLIVPTPQCPKEMLREINDYFYSRKEDE</sequence>
<dbReference type="EMBL" id="MN740985">
    <property type="protein sequence ID" value="QHU21193.1"/>
    <property type="molecule type" value="Genomic_DNA"/>
</dbReference>
<organism evidence="1">
    <name type="scientific">viral metagenome</name>
    <dbReference type="NCBI Taxonomy" id="1070528"/>
    <lineage>
        <taxon>unclassified sequences</taxon>
        <taxon>metagenomes</taxon>
        <taxon>organismal metagenomes</taxon>
    </lineage>
</organism>
<accession>A0A6C0KVB8</accession>
<evidence type="ECO:0000313" key="1">
    <source>
        <dbReference type="EMBL" id="QHU21193.1"/>
    </source>
</evidence>
<dbReference type="InterPro" id="IPR029044">
    <property type="entry name" value="Nucleotide-diphossugar_trans"/>
</dbReference>